<dbReference type="AlphaFoldDB" id="A0AAV2AU09"/>
<feature type="chain" id="PRO_5043740892" evidence="2">
    <location>
        <begin position="26"/>
        <end position="1113"/>
    </location>
</feature>
<keyword evidence="2" id="KW-0732">Signal</keyword>
<feature type="region of interest" description="Disordered" evidence="1">
    <location>
        <begin position="108"/>
        <end position="127"/>
    </location>
</feature>
<proteinExistence type="predicted"/>
<dbReference type="EMBL" id="CAXIEN010000216">
    <property type="protein sequence ID" value="CAL1287337.1"/>
    <property type="molecule type" value="Genomic_DNA"/>
</dbReference>
<feature type="region of interest" description="Disordered" evidence="1">
    <location>
        <begin position="142"/>
        <end position="188"/>
    </location>
</feature>
<name>A0AAV2AU09_9ARAC</name>
<feature type="compositionally biased region" description="Basic residues" evidence="1">
    <location>
        <begin position="109"/>
        <end position="122"/>
    </location>
</feature>
<dbReference type="Proteomes" id="UP001497382">
    <property type="component" value="Unassembled WGS sequence"/>
</dbReference>
<evidence type="ECO:0000313" key="4">
    <source>
        <dbReference type="Proteomes" id="UP001497382"/>
    </source>
</evidence>
<accession>A0AAV2AU09</accession>
<sequence>MIIGIEFTMLTALFLLAAMPAITISVHEGREYMQKYWDVETYSTESSFTHDDYNGLQIPPDDDMKKDTTKEYSFLKRRALSIEKEEKSVTSMPPFTIELSDTAPISRKDAHHKNLVTKRKNDKKQFNRQFKYDPALMLMGLGKKKQDSSHQHNKTLKQKRSIHESNPMYSNSDKQQERDTETKNIRNNTYSSEWKPIIKRSTEDQPFMTMIESRKPVVAYDKQNLSEYGMQSMLDSSSMRVKDYLNTDTSHDEEDISNSDNKPDRLDSEDEQTGSSNNAIFDYDLRKVSDANSKRSSNYDPALKYMGLGKKNSYYDPALKYMGLGKKSSSYDPALRYMGLGKRNSYYDPALKYMGLGKKSSSYDPALRYVDLGKRNSYYDPALKYMGLGKKSSNYDPALRYMGLGKKDSYYDPALKYMGLGKKSSSYDPALKYMGLGKRNSYYDPALKYMGLGKKSSNYDPALRYMGLGKKDSYYDPALKYMGLGKRSSGYDPALRYMSLGKRNSNYDPALKYMGLGKKSSSYDPGLKYMGLGKRSASFDPALKYMGLGKRGPSYDPALKYMGLGKRTSSYDPALKYMGLGKKSSSYDPALKYMGLGKKSSNYDPALQYMGLGKKSSNYDPALQYMGLGKKNSGYDPALKYMGLGKKSKNYDPALKYMGLGKKRSDYDHDKRGGNNQNSRKVSYDPALIYMGLGKRQTWSESFNHFSFHPSFNHGDVYKQAFDNARKMNSSPPNPKINNPETTAYIFSAPENATNSNSFDSLSKSADENNRVNDYRNEAISNDKKYYGYDSDSNFKGKDLESHPARRAYYDYPDPKLVQKLVNYFDSLRYQTGRYPTPTANDETSKNFDNSDHQEVGRNNNYEFLRNFQKKSAMYDPALRYMGLGKRNATDKPEFEIALSDHSGPNCENRCKYSTRKKRDVNSNEDRLSRITSPHFNLKVEPQDQFSTDTGLDDLVISSSNGGLMTLHENRRKRERDNRPKYNPGWIFIGLGKRSPEATVDSPKMIQVDQPNALLLKYYNLMEKIKDRLQKVKYDLIDKGYRNNEKWIAFHNTFTGASDLKEYPELYPLLEYELNNSPDLIADSGLHTPPLSVRPQWKLNIVPAYEKPSNPGK</sequence>
<reference evidence="3 4" key="1">
    <citation type="submission" date="2024-04" db="EMBL/GenBank/DDBJ databases">
        <authorList>
            <person name="Rising A."/>
            <person name="Reimegard J."/>
            <person name="Sonavane S."/>
            <person name="Akerstrom W."/>
            <person name="Nylinder S."/>
            <person name="Hedman E."/>
            <person name="Kallberg Y."/>
        </authorList>
    </citation>
    <scope>NUCLEOTIDE SEQUENCE [LARGE SCALE GENOMIC DNA]</scope>
</reference>
<feature type="region of interest" description="Disordered" evidence="1">
    <location>
        <begin position="248"/>
        <end position="279"/>
    </location>
</feature>
<feature type="region of interest" description="Disordered" evidence="1">
    <location>
        <begin position="835"/>
        <end position="855"/>
    </location>
</feature>
<feature type="signal peptide" evidence="2">
    <location>
        <begin position="1"/>
        <end position="25"/>
    </location>
</feature>
<feature type="compositionally biased region" description="Basic residues" evidence="1">
    <location>
        <begin position="151"/>
        <end position="160"/>
    </location>
</feature>
<evidence type="ECO:0000313" key="3">
    <source>
        <dbReference type="EMBL" id="CAL1287337.1"/>
    </source>
</evidence>
<feature type="compositionally biased region" description="Basic and acidic residues" evidence="1">
    <location>
        <begin position="843"/>
        <end position="855"/>
    </location>
</feature>
<comment type="caution">
    <text evidence="3">The sequence shown here is derived from an EMBL/GenBank/DDBJ whole genome shotgun (WGS) entry which is preliminary data.</text>
</comment>
<organism evidence="3 4">
    <name type="scientific">Larinioides sclopetarius</name>
    <dbReference type="NCBI Taxonomy" id="280406"/>
    <lineage>
        <taxon>Eukaryota</taxon>
        <taxon>Metazoa</taxon>
        <taxon>Ecdysozoa</taxon>
        <taxon>Arthropoda</taxon>
        <taxon>Chelicerata</taxon>
        <taxon>Arachnida</taxon>
        <taxon>Araneae</taxon>
        <taxon>Araneomorphae</taxon>
        <taxon>Entelegynae</taxon>
        <taxon>Araneoidea</taxon>
        <taxon>Araneidae</taxon>
        <taxon>Larinioides</taxon>
    </lineage>
</organism>
<evidence type="ECO:0000256" key="1">
    <source>
        <dbReference type="SAM" id="MobiDB-lite"/>
    </source>
</evidence>
<keyword evidence="4" id="KW-1185">Reference proteome</keyword>
<evidence type="ECO:0000256" key="2">
    <source>
        <dbReference type="SAM" id="SignalP"/>
    </source>
</evidence>
<protein>
    <submittedName>
        <fullName evidence="3">Uncharacterized protein</fullName>
    </submittedName>
</protein>
<feature type="compositionally biased region" description="Basic and acidic residues" evidence="1">
    <location>
        <begin position="174"/>
        <end position="184"/>
    </location>
</feature>
<gene>
    <name evidence="3" type="ORF">LARSCL_LOCUS14767</name>
</gene>